<dbReference type="GO" id="GO:0006357">
    <property type="term" value="P:regulation of transcription by RNA polymerase II"/>
    <property type="evidence" value="ECO:0000318"/>
    <property type="project" value="GO_Central"/>
</dbReference>
<gene>
    <name evidence="7" type="primary">LOC107808609</name>
</gene>
<dbReference type="OrthoDB" id="1898716at2759"/>
<evidence type="ECO:0000256" key="4">
    <source>
        <dbReference type="ARBA" id="ARBA00023163"/>
    </source>
</evidence>
<dbReference type="SMR" id="A0A1S4BIB0"/>
<accession>A0A1S4BIB0</accession>
<sequence length="164" mass="18768">MGRKSNGRKKIDMVKIQNERNLQVSFSKRRIGLFKKASELCTLSGAEVALVGFSPGNKVYSFGHPSVDLIMDRFLAENPQPNANVGEVNMEELIDKEGILEMERSRGKDLQRTWREERWSEAPIEELNFFQLQQMAEAMEMTKGAWYCISISYPWKCLGSLWGG</sequence>
<dbReference type="AlphaFoldDB" id="A0A1S4BIB0"/>
<dbReference type="Gene3D" id="3.40.1810.10">
    <property type="entry name" value="Transcription factor, MADS-box"/>
    <property type="match status" value="1"/>
</dbReference>
<dbReference type="PANTHER" id="PTHR11945:SF769">
    <property type="entry name" value="AGAMOUS-LIKE MADS-BOX PROTEIN AGL62"/>
    <property type="match status" value="1"/>
</dbReference>
<dbReference type="RefSeq" id="XP_016488614.1">
    <property type="nucleotide sequence ID" value="XM_016633128.1"/>
</dbReference>
<dbReference type="OMA" id="WYCISIS"/>
<reference evidence="6" key="1">
    <citation type="journal article" date="2014" name="Nat. Commun.">
        <title>The tobacco genome sequence and its comparison with those of tomato and potato.</title>
        <authorList>
            <person name="Sierro N."/>
            <person name="Battey J.N."/>
            <person name="Ouadi S."/>
            <person name="Bakaher N."/>
            <person name="Bovet L."/>
            <person name="Willig A."/>
            <person name="Goepfert S."/>
            <person name="Peitsch M.C."/>
            <person name="Ivanov N.V."/>
        </authorList>
    </citation>
    <scope>NUCLEOTIDE SEQUENCE [LARGE SCALE GENOMIC DNA]</scope>
</reference>
<dbReference type="PROSITE" id="PS50066">
    <property type="entry name" value="MADS_BOX_2"/>
    <property type="match status" value="1"/>
</dbReference>
<name>A0A1S4BIB0_TOBAC</name>
<dbReference type="SMART" id="SM00432">
    <property type="entry name" value="MADS"/>
    <property type="match status" value="1"/>
</dbReference>
<keyword evidence="2" id="KW-0805">Transcription regulation</keyword>
<keyword evidence="5" id="KW-0539">Nucleus</keyword>
<organism evidence="6 7">
    <name type="scientific">Nicotiana tabacum</name>
    <name type="common">Common tobacco</name>
    <dbReference type="NCBI Taxonomy" id="4097"/>
    <lineage>
        <taxon>Eukaryota</taxon>
        <taxon>Viridiplantae</taxon>
        <taxon>Streptophyta</taxon>
        <taxon>Embryophyta</taxon>
        <taxon>Tracheophyta</taxon>
        <taxon>Spermatophyta</taxon>
        <taxon>Magnoliopsida</taxon>
        <taxon>eudicotyledons</taxon>
        <taxon>Gunneridae</taxon>
        <taxon>Pentapetalae</taxon>
        <taxon>asterids</taxon>
        <taxon>lamiids</taxon>
        <taxon>Solanales</taxon>
        <taxon>Solanaceae</taxon>
        <taxon>Nicotianoideae</taxon>
        <taxon>Nicotianeae</taxon>
        <taxon>Nicotiana</taxon>
    </lineage>
</organism>
<dbReference type="InterPro" id="IPR036879">
    <property type="entry name" value="TF_MADSbox_sf"/>
</dbReference>
<dbReference type="Pfam" id="PF00319">
    <property type="entry name" value="SRF-TF"/>
    <property type="match status" value="1"/>
</dbReference>
<reference evidence="7" key="2">
    <citation type="submission" date="2025-08" db="UniProtKB">
        <authorList>
            <consortium name="RefSeq"/>
        </authorList>
    </citation>
    <scope>IDENTIFICATION</scope>
</reference>
<evidence type="ECO:0000256" key="3">
    <source>
        <dbReference type="ARBA" id="ARBA00023125"/>
    </source>
</evidence>
<dbReference type="Proteomes" id="UP000790787">
    <property type="component" value="Chromosome 15"/>
</dbReference>
<protein>
    <submittedName>
        <fullName evidence="7">Agamous-like MADS-box protein AGL62</fullName>
    </submittedName>
</protein>
<dbReference type="GO" id="GO:0046983">
    <property type="term" value="F:protein dimerization activity"/>
    <property type="evidence" value="ECO:0007669"/>
    <property type="project" value="InterPro"/>
</dbReference>
<dbReference type="GeneID" id="107808609"/>
<dbReference type="GO" id="GO:0000978">
    <property type="term" value="F:RNA polymerase II cis-regulatory region sequence-specific DNA binding"/>
    <property type="evidence" value="ECO:0000318"/>
    <property type="project" value="GO_Central"/>
</dbReference>
<dbReference type="SUPFAM" id="SSF55455">
    <property type="entry name" value="SRF-like"/>
    <property type="match status" value="1"/>
</dbReference>
<dbReference type="PANTHER" id="PTHR11945">
    <property type="entry name" value="MADS BOX PROTEIN"/>
    <property type="match status" value="1"/>
</dbReference>
<comment type="subcellular location">
    <subcellularLocation>
        <location evidence="1">Nucleus</location>
    </subcellularLocation>
</comment>
<dbReference type="PaxDb" id="4097-A0A1S4BIB0"/>
<evidence type="ECO:0000256" key="2">
    <source>
        <dbReference type="ARBA" id="ARBA00023015"/>
    </source>
</evidence>
<keyword evidence="4" id="KW-0804">Transcription</keyword>
<dbReference type="KEGG" id="nta:107808609"/>
<evidence type="ECO:0000313" key="7">
    <source>
        <dbReference type="RefSeq" id="XP_016488614.1"/>
    </source>
</evidence>
<proteinExistence type="predicted"/>
<dbReference type="InterPro" id="IPR002100">
    <property type="entry name" value="TF_MADSbox"/>
</dbReference>
<dbReference type="FunFam" id="3.40.1810.10:FF:000006">
    <property type="entry name" value="Agamous-like MADS-box protein AGL62"/>
    <property type="match status" value="1"/>
</dbReference>
<evidence type="ECO:0000313" key="6">
    <source>
        <dbReference type="Proteomes" id="UP000790787"/>
    </source>
</evidence>
<keyword evidence="3" id="KW-0238">DNA-binding</keyword>
<dbReference type="GO" id="GO:0000981">
    <property type="term" value="F:DNA-binding transcription factor activity, RNA polymerase II-specific"/>
    <property type="evidence" value="ECO:0000318"/>
    <property type="project" value="GO_Central"/>
</dbReference>
<dbReference type="PRINTS" id="PR00404">
    <property type="entry name" value="MADSDOMAIN"/>
</dbReference>
<dbReference type="GO" id="GO:0005634">
    <property type="term" value="C:nucleus"/>
    <property type="evidence" value="ECO:0007669"/>
    <property type="project" value="UniProtKB-SubCell"/>
</dbReference>
<evidence type="ECO:0000256" key="5">
    <source>
        <dbReference type="ARBA" id="ARBA00023242"/>
    </source>
</evidence>
<keyword evidence="6" id="KW-1185">Reference proteome</keyword>
<evidence type="ECO:0000256" key="1">
    <source>
        <dbReference type="ARBA" id="ARBA00004123"/>
    </source>
</evidence>